<dbReference type="Proteomes" id="UP000646548">
    <property type="component" value="Unassembled WGS sequence"/>
</dbReference>
<feature type="compositionally biased region" description="Polar residues" evidence="5">
    <location>
        <begin position="327"/>
        <end position="337"/>
    </location>
</feature>
<dbReference type="Pfam" id="PF15259">
    <property type="entry name" value="GTSE1_N"/>
    <property type="match status" value="1"/>
</dbReference>
<feature type="compositionally biased region" description="Low complexity" evidence="5">
    <location>
        <begin position="139"/>
        <end position="161"/>
    </location>
</feature>
<name>A0A834F2T4_ORYME</name>
<evidence type="ECO:0000256" key="5">
    <source>
        <dbReference type="SAM" id="MobiDB-lite"/>
    </source>
</evidence>
<evidence type="ECO:0000256" key="3">
    <source>
        <dbReference type="ARBA" id="ARBA00022553"/>
    </source>
</evidence>
<feature type="compositionally biased region" description="Low complexity" evidence="5">
    <location>
        <begin position="290"/>
        <end position="306"/>
    </location>
</feature>
<keyword evidence="3" id="KW-0597">Phosphoprotein</keyword>
<feature type="region of interest" description="Disordered" evidence="5">
    <location>
        <begin position="185"/>
        <end position="240"/>
    </location>
</feature>
<feature type="region of interest" description="Disordered" evidence="5">
    <location>
        <begin position="125"/>
        <end position="172"/>
    </location>
</feature>
<dbReference type="PANTHER" id="PTHR21584">
    <property type="entry name" value="DIFFERENTIAL DISPLAY AND ACTIVATED BY P53 DDA3 /G2 S PHASE EXPRESSED 1"/>
    <property type="match status" value="1"/>
</dbReference>
<evidence type="ECO:0000256" key="2">
    <source>
        <dbReference type="ARBA" id="ARBA00022490"/>
    </source>
</evidence>
<keyword evidence="4" id="KW-0206">Cytoskeleton</keyword>
<evidence type="ECO:0000313" key="8">
    <source>
        <dbReference type="Proteomes" id="UP000646548"/>
    </source>
</evidence>
<feature type="compositionally biased region" description="Low complexity" evidence="5">
    <location>
        <begin position="229"/>
        <end position="240"/>
    </location>
</feature>
<dbReference type="InterPro" id="IPR032768">
    <property type="entry name" value="GTSE1_N"/>
</dbReference>
<comment type="caution">
    <text evidence="7">The sequence shown here is derived from an EMBL/GenBank/DDBJ whole genome shotgun (WGS) entry which is preliminary data.</text>
</comment>
<keyword evidence="2" id="KW-0963">Cytoplasm</keyword>
<dbReference type="InterPro" id="IPR026657">
    <property type="entry name" value="DDA3/GTSE-1"/>
</dbReference>
<dbReference type="PANTHER" id="PTHR21584:SF10">
    <property type="entry name" value="G2 AND S PHASE-EXPRESSED PROTEIN 1"/>
    <property type="match status" value="1"/>
</dbReference>
<feature type="compositionally biased region" description="Low complexity" evidence="5">
    <location>
        <begin position="397"/>
        <end position="408"/>
    </location>
</feature>
<accession>A0A834F2T4</accession>
<evidence type="ECO:0000259" key="6">
    <source>
        <dbReference type="Pfam" id="PF15259"/>
    </source>
</evidence>
<evidence type="ECO:0000256" key="4">
    <source>
        <dbReference type="ARBA" id="ARBA00023212"/>
    </source>
</evidence>
<dbReference type="EMBL" id="WKFB01000647">
    <property type="protein sequence ID" value="KAF6719099.1"/>
    <property type="molecule type" value="Genomic_DNA"/>
</dbReference>
<feature type="region of interest" description="Disordered" evidence="5">
    <location>
        <begin position="258"/>
        <end position="582"/>
    </location>
</feature>
<dbReference type="AlphaFoldDB" id="A0A834F2T4"/>
<dbReference type="GO" id="GO:0005881">
    <property type="term" value="C:cytoplasmic microtubule"/>
    <property type="evidence" value="ECO:0007669"/>
    <property type="project" value="TreeGrafter"/>
</dbReference>
<feature type="compositionally biased region" description="Low complexity" evidence="5">
    <location>
        <begin position="313"/>
        <end position="326"/>
    </location>
</feature>
<feature type="compositionally biased region" description="Polar residues" evidence="5">
    <location>
        <begin position="459"/>
        <end position="469"/>
    </location>
</feature>
<sequence length="665" mass="71047">MAFQANSDVLFLQDEKFDFDVSLSPASSKEDEDEVFEGQVDCEDPPVSVSKASELLEGHESVNCRPLTGESLKAVCQDAHSLLQNGNANITGEEFLQNSEAKMKMLCNPSGALSPIKRETFCLQDTPKKQLPPAIQLQLPRGSRRSSAARPPLARSTSSPLGGAKLQPRSSLRAKAPVGVAVVLPNKPAAPPASRLSSSRADRTRLQPPVKAVSKRSPSSRLANRAESSESLLSDSASVASDISDSSINSTLSVRRSLVPPTKSAMRKSLSVGKAPAIPGRRVTDRKNTSSSSSSVSSFNSSLSLSPATGKVNSSVNRRLSSSTRNAPSRINRPTNDSRPRRSAVYTAAEQHSTKALHHQARKISETECAKKSTPLKRAESVGFQPTPSKRPLEKTASMPSSASSLLPGRLKSKPEALVFPTPGVRHTDASSDVSKGLKPKRLVSLGSMNSVPVKPSSGHLTPSESLPKSVQVKARRPSALPTPLRSRSFALSSNNQTPRVKPVGGTDSCTTPAPSSARKHISTSCAPKEAPLEEPVDPLDIPPFCLEEEEADVTTASSEPRPPENEEDVEPTDSRPTPPNDLIELETAEENASKTQEVLLLDLPAPAQNPPEKLLIDLTNTPDLICRSTKSGTETQLIDLSSPLIKWSPESTHENAAPLINLSF</sequence>
<protein>
    <recommendedName>
        <fullName evidence="6">G2 and S phase-expressed protein 1 N-terminal domain-containing protein</fullName>
    </recommendedName>
</protein>
<feature type="compositionally biased region" description="Polar residues" evidence="5">
    <location>
        <begin position="490"/>
        <end position="499"/>
    </location>
</feature>
<evidence type="ECO:0000313" key="7">
    <source>
        <dbReference type="EMBL" id="KAF6719099.1"/>
    </source>
</evidence>
<gene>
    <name evidence="7" type="ORF">FQA47_013648</name>
</gene>
<evidence type="ECO:0000256" key="1">
    <source>
        <dbReference type="ARBA" id="ARBA00004245"/>
    </source>
</evidence>
<feature type="domain" description="G2 and S phase-expressed protein 1 N-terminal" evidence="6">
    <location>
        <begin position="9"/>
        <end position="125"/>
    </location>
</feature>
<proteinExistence type="predicted"/>
<dbReference type="OrthoDB" id="10072587at2759"/>
<organism evidence="7 8">
    <name type="scientific">Oryzias melastigma</name>
    <name type="common">Marine medaka</name>
    <dbReference type="NCBI Taxonomy" id="30732"/>
    <lineage>
        <taxon>Eukaryota</taxon>
        <taxon>Metazoa</taxon>
        <taxon>Chordata</taxon>
        <taxon>Craniata</taxon>
        <taxon>Vertebrata</taxon>
        <taxon>Euteleostomi</taxon>
        <taxon>Actinopterygii</taxon>
        <taxon>Neopterygii</taxon>
        <taxon>Teleostei</taxon>
        <taxon>Neoteleostei</taxon>
        <taxon>Acanthomorphata</taxon>
        <taxon>Ovalentaria</taxon>
        <taxon>Atherinomorphae</taxon>
        <taxon>Beloniformes</taxon>
        <taxon>Adrianichthyidae</taxon>
        <taxon>Oryziinae</taxon>
        <taxon>Oryzias</taxon>
    </lineage>
</organism>
<dbReference type="GO" id="GO:0008017">
    <property type="term" value="F:microtubule binding"/>
    <property type="evidence" value="ECO:0007669"/>
    <property type="project" value="TreeGrafter"/>
</dbReference>
<reference evidence="7" key="1">
    <citation type="journal article" name="BMC Genomics">
        <title>Long-read sequencing and de novo genome assembly of marine medaka (Oryzias melastigma).</title>
        <authorList>
            <person name="Liang P."/>
            <person name="Saqib H.S.A."/>
            <person name="Ni X."/>
            <person name="Shen Y."/>
        </authorList>
    </citation>
    <scope>NUCLEOTIDE SEQUENCE</scope>
    <source>
        <strain evidence="7">Bigg-433</strain>
    </source>
</reference>
<comment type="subcellular location">
    <subcellularLocation>
        <location evidence="1">Cytoplasm</location>
        <location evidence="1">Cytoskeleton</location>
    </subcellularLocation>
</comment>